<organism evidence="1 2">
    <name type="scientific">Mycolicibacterium novocastrense</name>
    <name type="common">Mycobacterium novocastrense</name>
    <dbReference type="NCBI Taxonomy" id="59813"/>
    <lineage>
        <taxon>Bacteria</taxon>
        <taxon>Bacillati</taxon>
        <taxon>Actinomycetota</taxon>
        <taxon>Actinomycetes</taxon>
        <taxon>Mycobacteriales</taxon>
        <taxon>Mycobacteriaceae</taxon>
        <taxon>Mycolicibacterium</taxon>
    </lineage>
</organism>
<dbReference type="GO" id="GO:0008168">
    <property type="term" value="F:methyltransferase activity"/>
    <property type="evidence" value="ECO:0007669"/>
    <property type="project" value="UniProtKB-KW"/>
</dbReference>
<evidence type="ECO:0000313" key="2">
    <source>
        <dbReference type="Proteomes" id="UP000069773"/>
    </source>
</evidence>
<name>A0ABQ0KKR0_MYCNV</name>
<dbReference type="Proteomes" id="UP000069773">
    <property type="component" value="Unassembled WGS sequence"/>
</dbReference>
<keyword evidence="1" id="KW-0808">Transferase</keyword>
<dbReference type="GO" id="GO:0032259">
    <property type="term" value="P:methylation"/>
    <property type="evidence" value="ECO:0007669"/>
    <property type="project" value="UniProtKB-KW"/>
</dbReference>
<sequence length="64" mass="6749">MVNTLALVVAASAIHSNDHRRAVVSGSADIGPSWHSDLTMLNRVLICRDKAVVGAVGGRYQAGY</sequence>
<keyword evidence="1" id="KW-0489">Methyltransferase</keyword>
<comment type="caution">
    <text evidence="1">The sequence shown here is derived from an EMBL/GenBank/DDBJ whole genome shotgun (WGS) entry which is preliminary data.</text>
</comment>
<proteinExistence type="predicted"/>
<gene>
    <name evidence="1" type="ORF">RMCN_3274</name>
</gene>
<keyword evidence="2" id="KW-1185">Reference proteome</keyword>
<evidence type="ECO:0000313" key="1">
    <source>
        <dbReference type="EMBL" id="GAT10141.1"/>
    </source>
</evidence>
<reference evidence="1 2" key="1">
    <citation type="journal article" date="2016" name="Genome Announc.">
        <title>Draft Genome Sequences of Five Rapidly Growing Mycobacterium Species, M. thermoresistibile, M. fortuitum subsp. acetamidolyticum, M. canariasense, M. brisbanense, and M. novocastrense.</title>
        <authorList>
            <person name="Katahira K."/>
            <person name="Ogura Y."/>
            <person name="Gotoh Y."/>
            <person name="Hayashi T."/>
        </authorList>
    </citation>
    <scope>NUCLEOTIDE SEQUENCE [LARGE SCALE GENOMIC DNA]</scope>
    <source>
        <strain evidence="1 2">JCM18114</strain>
    </source>
</reference>
<accession>A0ABQ0KKR0</accession>
<dbReference type="EMBL" id="BCTA01000036">
    <property type="protein sequence ID" value="GAT10141.1"/>
    <property type="molecule type" value="Genomic_DNA"/>
</dbReference>
<protein>
    <submittedName>
        <fullName evidence="1">Methylase</fullName>
    </submittedName>
</protein>